<accession>A0A919PTV9</accession>
<evidence type="ECO:0000256" key="1">
    <source>
        <dbReference type="SAM" id="MobiDB-lite"/>
    </source>
</evidence>
<gene>
    <name evidence="2" type="ORF">Dsi01nite_081450</name>
</gene>
<comment type="caution">
    <text evidence="2">The sequence shown here is derived from an EMBL/GenBank/DDBJ whole genome shotgun (WGS) entry which is preliminary data.</text>
</comment>
<evidence type="ECO:0000313" key="2">
    <source>
        <dbReference type="EMBL" id="GIG50104.1"/>
    </source>
</evidence>
<protein>
    <submittedName>
        <fullName evidence="2">Uncharacterized protein</fullName>
    </submittedName>
</protein>
<sequence>MAPIPNGASASSTAVANPSGWNRCDPCRIALNASSQRASTVAAMSRSPLGKPNTVASRDPPVTPAARVTRDRSNGFPSAPRRKRAPRHAR</sequence>
<feature type="compositionally biased region" description="Basic residues" evidence="1">
    <location>
        <begin position="80"/>
        <end position="90"/>
    </location>
</feature>
<name>A0A919PTV9_9ACTN</name>
<feature type="region of interest" description="Disordered" evidence="1">
    <location>
        <begin position="41"/>
        <end position="90"/>
    </location>
</feature>
<dbReference type="Proteomes" id="UP000660611">
    <property type="component" value="Unassembled WGS sequence"/>
</dbReference>
<keyword evidence="3" id="KW-1185">Reference proteome</keyword>
<proteinExistence type="predicted"/>
<feature type="region of interest" description="Disordered" evidence="1">
    <location>
        <begin position="1"/>
        <end position="23"/>
    </location>
</feature>
<dbReference type="EMBL" id="BONQ01000128">
    <property type="protein sequence ID" value="GIG50104.1"/>
    <property type="molecule type" value="Genomic_DNA"/>
</dbReference>
<dbReference type="AlphaFoldDB" id="A0A919PTV9"/>
<organism evidence="2 3">
    <name type="scientific">Dactylosporangium siamense</name>
    <dbReference type="NCBI Taxonomy" id="685454"/>
    <lineage>
        <taxon>Bacteria</taxon>
        <taxon>Bacillati</taxon>
        <taxon>Actinomycetota</taxon>
        <taxon>Actinomycetes</taxon>
        <taxon>Micromonosporales</taxon>
        <taxon>Micromonosporaceae</taxon>
        <taxon>Dactylosporangium</taxon>
    </lineage>
</organism>
<evidence type="ECO:0000313" key="3">
    <source>
        <dbReference type="Proteomes" id="UP000660611"/>
    </source>
</evidence>
<feature type="compositionally biased region" description="Polar residues" evidence="1">
    <location>
        <begin position="8"/>
        <end position="20"/>
    </location>
</feature>
<reference evidence="2" key="1">
    <citation type="submission" date="2021-01" db="EMBL/GenBank/DDBJ databases">
        <title>Whole genome shotgun sequence of Dactylosporangium siamense NBRC 106093.</title>
        <authorList>
            <person name="Komaki H."/>
            <person name="Tamura T."/>
        </authorList>
    </citation>
    <scope>NUCLEOTIDE SEQUENCE</scope>
    <source>
        <strain evidence="2">NBRC 106093</strain>
    </source>
</reference>